<keyword evidence="4" id="KW-0812">Transmembrane</keyword>
<gene>
    <name evidence="5" type="ORF">Sste5346_006422</name>
</gene>
<comment type="similarity">
    <text evidence="2">Belongs to the major facilitator superfamily. Monocarboxylate porter (TC 2.A.1.13) family.</text>
</comment>
<organism evidence="5 6">
    <name type="scientific">Sporothrix stenoceras</name>
    <dbReference type="NCBI Taxonomy" id="5173"/>
    <lineage>
        <taxon>Eukaryota</taxon>
        <taxon>Fungi</taxon>
        <taxon>Dikarya</taxon>
        <taxon>Ascomycota</taxon>
        <taxon>Pezizomycotina</taxon>
        <taxon>Sordariomycetes</taxon>
        <taxon>Sordariomycetidae</taxon>
        <taxon>Ophiostomatales</taxon>
        <taxon>Ophiostomataceae</taxon>
        <taxon>Sporothrix</taxon>
    </lineage>
</organism>
<reference evidence="5 6" key="1">
    <citation type="journal article" date="2024" name="IMA Fungus">
        <title>IMA Genome - F19 : A genome assembly and annotation guide to empower mycologists, including annotated draft genome sequences of Ceratocystis pirilliformis, Diaporthe australafricana, Fusarium ophioides, Paecilomyces lecythidis, and Sporothrix stenoceras.</title>
        <authorList>
            <person name="Aylward J."/>
            <person name="Wilson A.M."/>
            <person name="Visagie C.M."/>
            <person name="Spraker J."/>
            <person name="Barnes I."/>
            <person name="Buitendag C."/>
            <person name="Ceriani C."/>
            <person name="Del Mar Angel L."/>
            <person name="du Plessis D."/>
            <person name="Fuchs T."/>
            <person name="Gasser K."/>
            <person name="Kramer D."/>
            <person name="Li W."/>
            <person name="Munsamy K."/>
            <person name="Piso A."/>
            <person name="Price J.L."/>
            <person name="Sonnekus B."/>
            <person name="Thomas C."/>
            <person name="van der Nest A."/>
            <person name="van Dijk A."/>
            <person name="van Heerden A."/>
            <person name="van Vuuren N."/>
            <person name="Yilmaz N."/>
            <person name="Duong T.A."/>
            <person name="van der Merwe N.A."/>
            <person name="Wingfield M.J."/>
            <person name="Wingfield B.D."/>
        </authorList>
    </citation>
    <scope>NUCLEOTIDE SEQUENCE [LARGE SCALE GENOMIC DNA]</scope>
    <source>
        <strain evidence="5 6">CMW 5346</strain>
    </source>
</reference>
<dbReference type="SUPFAM" id="SSF103473">
    <property type="entry name" value="MFS general substrate transporter"/>
    <property type="match status" value="1"/>
</dbReference>
<feature type="region of interest" description="Disordered" evidence="3">
    <location>
        <begin position="1"/>
        <end position="71"/>
    </location>
</feature>
<protein>
    <recommendedName>
        <fullName evidence="7">MFS monocarboxylate transporter</fullName>
    </recommendedName>
</protein>
<sequence>MSQSDSPIWPDSHEKTDTALPNVNEKPTTTATDTSLGSRQTHQSDLEGQTEDGPLERTASTAPSRHPSIGSRAARGLVQKIRNFIVPPPPPDADHAGPPPDGGFTAWRTVVCTHFVFANTWGFVNSFGIFQTYYADFLSPLPPSTISWIGSVQVFLAFFLSALTGRLGDAGYFRGCFWFGLVCLVAGVLGTSFATKYWQLILSQGVAVGLGAGFLCTPTMSIVTTYFSSKRSLALGVITCGNVSGGLVYPAMARQLLPAVGFGWTLRAMAFLQLALLVPAGLMIRPRVRPKVTTEKQPLFDWPALREPEYALYGLGMIFNIGGTFIVYYYVAAFGRSDSIHPHPLSYPESLNLLLIFNGIGIVGRMSAAYFADHVGPLNIVAPMAFVSALCCYTWIAVHDRAGVYGWISIYGMVAGALQALFPAGLTSLTTDMSKIGQRIGMGFTFIGVSVVAGPPAAGAMVTALHGRYIGAQTFAGSLLVVGGCLVLAAKVARMRRTGGGWMGKI</sequence>
<feature type="transmembrane region" description="Helical" evidence="4">
    <location>
        <begin position="310"/>
        <end position="331"/>
    </location>
</feature>
<dbReference type="PANTHER" id="PTHR11360:SF130">
    <property type="entry name" value="MAJOR FACILITATOR SUPERFAMILY (MFS) PROFILE DOMAIN-CONTAINING PROTEIN-RELATED"/>
    <property type="match status" value="1"/>
</dbReference>
<dbReference type="InterPro" id="IPR011701">
    <property type="entry name" value="MFS"/>
</dbReference>
<dbReference type="PANTHER" id="PTHR11360">
    <property type="entry name" value="MONOCARBOXYLATE TRANSPORTER"/>
    <property type="match status" value="1"/>
</dbReference>
<dbReference type="InterPro" id="IPR036259">
    <property type="entry name" value="MFS_trans_sf"/>
</dbReference>
<dbReference type="EMBL" id="JAWCUI010000037">
    <property type="protein sequence ID" value="KAL1893591.1"/>
    <property type="molecule type" value="Genomic_DNA"/>
</dbReference>
<feature type="transmembrane region" description="Helical" evidence="4">
    <location>
        <begin position="146"/>
        <end position="164"/>
    </location>
</feature>
<keyword evidence="6" id="KW-1185">Reference proteome</keyword>
<feature type="transmembrane region" description="Helical" evidence="4">
    <location>
        <begin position="404"/>
        <end position="422"/>
    </location>
</feature>
<keyword evidence="4" id="KW-1133">Transmembrane helix</keyword>
<feature type="transmembrane region" description="Helical" evidence="4">
    <location>
        <begin position="470"/>
        <end position="490"/>
    </location>
</feature>
<keyword evidence="4" id="KW-0472">Membrane</keyword>
<evidence type="ECO:0008006" key="7">
    <source>
        <dbReference type="Google" id="ProtNLM"/>
    </source>
</evidence>
<comment type="subcellular location">
    <subcellularLocation>
        <location evidence="1">Membrane</location>
        <topology evidence="1">Multi-pass membrane protein</topology>
    </subcellularLocation>
</comment>
<evidence type="ECO:0000256" key="3">
    <source>
        <dbReference type="SAM" id="MobiDB-lite"/>
    </source>
</evidence>
<evidence type="ECO:0000313" key="6">
    <source>
        <dbReference type="Proteomes" id="UP001583186"/>
    </source>
</evidence>
<evidence type="ECO:0000256" key="4">
    <source>
        <dbReference type="SAM" id="Phobius"/>
    </source>
</evidence>
<feature type="transmembrane region" description="Helical" evidence="4">
    <location>
        <begin position="233"/>
        <end position="252"/>
    </location>
</feature>
<evidence type="ECO:0000256" key="2">
    <source>
        <dbReference type="ARBA" id="ARBA00006727"/>
    </source>
</evidence>
<feature type="transmembrane region" description="Helical" evidence="4">
    <location>
        <begin position="351"/>
        <end position="371"/>
    </location>
</feature>
<feature type="transmembrane region" description="Helical" evidence="4">
    <location>
        <begin position="443"/>
        <end position="464"/>
    </location>
</feature>
<dbReference type="Gene3D" id="1.20.1250.20">
    <property type="entry name" value="MFS general substrate transporter like domains"/>
    <property type="match status" value="1"/>
</dbReference>
<proteinExistence type="inferred from homology"/>
<feature type="transmembrane region" description="Helical" evidence="4">
    <location>
        <begin position="115"/>
        <end position="134"/>
    </location>
</feature>
<dbReference type="InterPro" id="IPR050327">
    <property type="entry name" value="Proton-linked_MCT"/>
</dbReference>
<accession>A0ABR3Z077</accession>
<feature type="transmembrane region" description="Helical" evidence="4">
    <location>
        <begin position="201"/>
        <end position="226"/>
    </location>
</feature>
<feature type="transmembrane region" description="Helical" evidence="4">
    <location>
        <begin position="176"/>
        <end position="195"/>
    </location>
</feature>
<name>A0ABR3Z077_9PEZI</name>
<feature type="transmembrane region" description="Helical" evidence="4">
    <location>
        <begin position="264"/>
        <end position="284"/>
    </location>
</feature>
<dbReference type="Proteomes" id="UP001583186">
    <property type="component" value="Unassembled WGS sequence"/>
</dbReference>
<evidence type="ECO:0000256" key="1">
    <source>
        <dbReference type="ARBA" id="ARBA00004141"/>
    </source>
</evidence>
<comment type="caution">
    <text evidence="5">The sequence shown here is derived from an EMBL/GenBank/DDBJ whole genome shotgun (WGS) entry which is preliminary data.</text>
</comment>
<feature type="transmembrane region" description="Helical" evidence="4">
    <location>
        <begin position="378"/>
        <end position="398"/>
    </location>
</feature>
<dbReference type="Pfam" id="PF07690">
    <property type="entry name" value="MFS_1"/>
    <property type="match status" value="1"/>
</dbReference>
<feature type="compositionally biased region" description="Polar residues" evidence="3">
    <location>
        <begin position="19"/>
        <end position="47"/>
    </location>
</feature>
<evidence type="ECO:0000313" key="5">
    <source>
        <dbReference type="EMBL" id="KAL1893591.1"/>
    </source>
</evidence>